<feature type="transmembrane region" description="Helical" evidence="2">
    <location>
        <begin position="404"/>
        <end position="423"/>
    </location>
</feature>
<dbReference type="EMBL" id="AP023355">
    <property type="protein sequence ID" value="BCJ36105.1"/>
    <property type="molecule type" value="Genomic_DNA"/>
</dbReference>
<evidence type="ECO:0000256" key="1">
    <source>
        <dbReference type="SAM" id="MobiDB-lite"/>
    </source>
</evidence>
<reference evidence="3 4" key="1">
    <citation type="submission" date="2020-08" db="EMBL/GenBank/DDBJ databases">
        <title>Whole genome shotgun sequence of Actinocatenispora thailandica NBRC 105041.</title>
        <authorList>
            <person name="Komaki H."/>
            <person name="Tamura T."/>
        </authorList>
    </citation>
    <scope>NUCLEOTIDE SEQUENCE [LARGE SCALE GENOMIC DNA]</scope>
    <source>
        <strain evidence="3 4">NBRC 105041</strain>
    </source>
</reference>
<feature type="transmembrane region" description="Helical" evidence="2">
    <location>
        <begin position="507"/>
        <end position="534"/>
    </location>
</feature>
<proteinExistence type="predicted"/>
<dbReference type="KEGG" id="atl:Athai_36080"/>
<evidence type="ECO:0000313" key="3">
    <source>
        <dbReference type="EMBL" id="BCJ36105.1"/>
    </source>
</evidence>
<keyword evidence="2" id="KW-0472">Membrane</keyword>
<name>A0A7R7DQN2_9ACTN</name>
<accession>A0A7R7DQN2</accession>
<dbReference type="SUPFAM" id="SSF82693">
    <property type="entry name" value="Multidrug efflux transporter AcrB pore domain, PN1, PN2, PC1 and PC2 subdomains"/>
    <property type="match status" value="3"/>
</dbReference>
<feature type="transmembrane region" description="Helical" evidence="2">
    <location>
        <begin position="378"/>
        <end position="398"/>
    </location>
</feature>
<gene>
    <name evidence="3" type="ORF">Athai_36080</name>
</gene>
<organism evidence="3 4">
    <name type="scientific">Actinocatenispora thailandica</name>
    <dbReference type="NCBI Taxonomy" id="227318"/>
    <lineage>
        <taxon>Bacteria</taxon>
        <taxon>Bacillati</taxon>
        <taxon>Actinomycetota</taxon>
        <taxon>Actinomycetes</taxon>
        <taxon>Micromonosporales</taxon>
        <taxon>Micromonosporaceae</taxon>
        <taxon>Actinocatenispora</taxon>
    </lineage>
</organism>
<dbReference type="SUPFAM" id="SSF82866">
    <property type="entry name" value="Multidrug efflux transporter AcrB transmembrane domain"/>
    <property type="match status" value="2"/>
</dbReference>
<dbReference type="SUPFAM" id="SSF82714">
    <property type="entry name" value="Multidrug efflux transporter AcrB TolC docking domain, DN and DC subdomains"/>
    <property type="match status" value="2"/>
</dbReference>
<feature type="transmembrane region" description="Helical" evidence="2">
    <location>
        <begin position="947"/>
        <end position="971"/>
    </location>
</feature>
<dbReference type="Gene3D" id="3.30.2090.10">
    <property type="entry name" value="Multidrug efflux transporter AcrB TolC docking domain, DN and DC subdomains"/>
    <property type="match status" value="3"/>
</dbReference>
<feature type="compositionally biased region" description="Gly residues" evidence="1">
    <location>
        <begin position="269"/>
        <end position="290"/>
    </location>
</feature>
<keyword evidence="2" id="KW-1133">Transmembrane helix</keyword>
<feature type="transmembrane region" description="Helical" evidence="2">
    <location>
        <begin position="1027"/>
        <end position="1051"/>
    </location>
</feature>
<dbReference type="GO" id="GO:0005886">
    <property type="term" value="C:plasma membrane"/>
    <property type="evidence" value="ECO:0007669"/>
    <property type="project" value="TreeGrafter"/>
</dbReference>
<dbReference type="PANTHER" id="PTHR32063">
    <property type="match status" value="1"/>
</dbReference>
<feature type="transmembrane region" description="Helical" evidence="2">
    <location>
        <begin position="895"/>
        <end position="914"/>
    </location>
</feature>
<keyword evidence="2" id="KW-0812">Transmembrane</keyword>
<dbReference type="PRINTS" id="PR00702">
    <property type="entry name" value="ACRIFLAVINRP"/>
</dbReference>
<feature type="transmembrane region" description="Helical" evidence="2">
    <location>
        <begin position="24"/>
        <end position="45"/>
    </location>
</feature>
<evidence type="ECO:0000256" key="2">
    <source>
        <dbReference type="SAM" id="Phobius"/>
    </source>
</evidence>
<dbReference type="InterPro" id="IPR027463">
    <property type="entry name" value="AcrB_DN_DC_subdom"/>
</dbReference>
<dbReference type="GO" id="GO:0042910">
    <property type="term" value="F:xenobiotic transmembrane transporter activity"/>
    <property type="evidence" value="ECO:0007669"/>
    <property type="project" value="TreeGrafter"/>
</dbReference>
<dbReference type="Gene3D" id="1.20.1640.10">
    <property type="entry name" value="Multidrug efflux transporter AcrB transmembrane domain"/>
    <property type="match status" value="3"/>
</dbReference>
<feature type="transmembrane region" description="Helical" evidence="2">
    <location>
        <begin position="996"/>
        <end position="1021"/>
    </location>
</feature>
<feature type="transmembrane region" description="Helical" evidence="2">
    <location>
        <begin position="577"/>
        <end position="597"/>
    </location>
</feature>
<dbReference type="PANTHER" id="PTHR32063:SF0">
    <property type="entry name" value="SWARMING MOTILITY PROTEIN SWRC"/>
    <property type="match status" value="1"/>
</dbReference>
<dbReference type="RefSeq" id="WP_239157017.1">
    <property type="nucleotide sequence ID" value="NZ_AP023355.1"/>
</dbReference>
<dbReference type="Gene3D" id="3.30.70.1440">
    <property type="entry name" value="Multidrug efflux transporter AcrB pore domain"/>
    <property type="match status" value="1"/>
</dbReference>
<feature type="transmembrane region" description="Helical" evidence="2">
    <location>
        <begin position="475"/>
        <end position="495"/>
    </location>
</feature>
<dbReference type="Proteomes" id="UP000611640">
    <property type="component" value="Chromosome"/>
</dbReference>
<sequence length="1081" mass="112207">MGTSPAAPDNEGKASMWLLSRLSLANRSLVALITVVIIGFGAYSIPSLRQQLLPSLQFPIAAVMITDQGASPQVVEEQVTTPIEDAIQAVPNLESVTSTSQSGSATVLAQFEYGTNLDDATNKIEQAVNRIDSRLPDGAQTNVFAGSTDSLPVVTLAASGSLSQQQLGQRLTDTIAPKLRKIDGVKDAAVTGVRDQQVTITPDTAKLAKAGLAPTAVITALQGAGAQASAGTLTEGDKSLSVQVGGKFDSVQQIKDLYLSPAAASAGAGQQGGSGPGAGQPGQQGSGQQGGQHAAKPVRLGDVASVKVTESAATSLTRTNGKPSLGVSITMKPNGNAVAISNKVRDELSDLTSDLGRGGELTIVSDQAPYVQKSIKDLFTEGMLGLLFAVVVILIFLLSVRATLVTVVSIPVSVMIALLVMWLKGDTLNLLTLGGLTIAIGRVVDDSIVVLENVKRHLGYGEPKRDAVLSGVREVAGAITSSTLTTVAVFLPIGLVGGMVGELFAPFAITVVVALLASLLVALTITPVLAYWFLKAPKRVSPAEADLARQKAVEKERRSPLQRAYVPVIRFATRHRFVTVLIAVVVFVGTLALAPGLKTNLLDSSGQDTLSLSEKMPVGTSLAATSDAAKKIEGVLRRHADIKSYQATVGSSGFGAGSANQASFQVTVTEGTDTDKLSDSLRHDIDQLSGVGDVTFGDVTGFGASRVQVVVTAPDDQTLRTAAKQVQDAFRHTGRLSDVESDLAPTNPQVQVTVDHREAARYGLTDTAITQLVQQAFQGAPAAKIELNGADRNVVVRTGAAPATLDKLKALPVPTATGTVPLSRVATVKQVNGPVTISHTDRNRSATISATATSSNTGQVTSDLTKKLDALKLPTGADWSMGGVGSDQSDAFKSLGIALLAAIAIVFIIMVATFRSLVQPLILLVSVPFAATGAIVALLASNTALGVASLIGLLMLVGIVVTNAIVLMDLINQYRRQGMSVADAVVEGGRRRLRPILMTAAATICALIPMSLGLTGGGGFISKPLAIVVIGGLVSSTLLTLLLVPALYTMVEGRRERRRLRREAAEAPLDEEREPAGAGAH</sequence>
<dbReference type="Gene3D" id="3.30.70.1430">
    <property type="entry name" value="Multidrug efflux transporter AcrB pore domain"/>
    <property type="match status" value="2"/>
</dbReference>
<dbReference type="Gene3D" id="3.30.70.1320">
    <property type="entry name" value="Multidrug efflux transporter AcrB pore domain like"/>
    <property type="match status" value="2"/>
</dbReference>
<keyword evidence="4" id="KW-1185">Reference proteome</keyword>
<dbReference type="AlphaFoldDB" id="A0A7R7DQN2"/>
<dbReference type="Pfam" id="PF00873">
    <property type="entry name" value="ACR_tran"/>
    <property type="match status" value="2"/>
</dbReference>
<evidence type="ECO:0000313" key="4">
    <source>
        <dbReference type="Proteomes" id="UP000611640"/>
    </source>
</evidence>
<feature type="transmembrane region" description="Helical" evidence="2">
    <location>
        <begin position="921"/>
        <end position="941"/>
    </location>
</feature>
<dbReference type="InterPro" id="IPR001036">
    <property type="entry name" value="Acrflvin-R"/>
</dbReference>
<protein>
    <submittedName>
        <fullName evidence="3">Hydrogenase expression protein</fullName>
    </submittedName>
</protein>
<feature type="region of interest" description="Disordered" evidence="1">
    <location>
        <begin position="265"/>
        <end position="296"/>
    </location>
</feature>